<evidence type="ECO:0000313" key="12">
    <source>
        <dbReference type="Proteomes" id="UP000094849"/>
    </source>
</evidence>
<keyword evidence="5" id="KW-0997">Cell inner membrane</keyword>
<dbReference type="AlphaFoldDB" id="A0A1E2UNJ9"/>
<sequence length="262" mass="29332">MRRRQRGLVLVLVLWALVLLLVIVSAVSSSVHTETTLAHHQLDQTRLRALTDAAFHYGAARGYDPDVETAWLTDGITYEWQFEGVEMEIRLLKERIRLDLNRATGQQLKSVLEALELDTEHYAHVVDAILDWRDRDSLHRLNGAEDEHYERAGMPYGAKDAPFSSVDEIGLILGIDADLKTSLLPYLSVGSVAGGGIASPLSSGFGKSSGLNQGRRLWVLVKVRREKQPFYAQALVRQSKDRLRLDKINYGVSSAAWPLDDE</sequence>
<accession>A0A1E2UNJ9</accession>
<evidence type="ECO:0000256" key="4">
    <source>
        <dbReference type="ARBA" id="ARBA00022475"/>
    </source>
</evidence>
<comment type="subcellular location">
    <subcellularLocation>
        <location evidence="1">Cell inner membrane</location>
    </subcellularLocation>
</comment>
<evidence type="ECO:0000256" key="1">
    <source>
        <dbReference type="ARBA" id="ARBA00004533"/>
    </source>
</evidence>
<keyword evidence="3" id="KW-0813">Transport</keyword>
<dbReference type="InterPro" id="IPR038072">
    <property type="entry name" value="GspK_central_sf"/>
</dbReference>
<dbReference type="SUPFAM" id="SSF158544">
    <property type="entry name" value="GspK insert domain-like"/>
    <property type="match status" value="1"/>
</dbReference>
<keyword evidence="7" id="KW-0653">Protein transport</keyword>
<evidence type="ECO:0000256" key="5">
    <source>
        <dbReference type="ARBA" id="ARBA00022519"/>
    </source>
</evidence>
<protein>
    <recommendedName>
        <fullName evidence="10">T2SS protein K first SAM-like domain-containing protein</fullName>
    </recommendedName>
</protein>
<dbReference type="EMBL" id="LVJZ01000003">
    <property type="protein sequence ID" value="ODB96125.1"/>
    <property type="molecule type" value="Genomic_DNA"/>
</dbReference>
<evidence type="ECO:0000259" key="10">
    <source>
        <dbReference type="Pfam" id="PF21687"/>
    </source>
</evidence>
<dbReference type="Proteomes" id="UP000094849">
    <property type="component" value="Unassembled WGS sequence"/>
</dbReference>
<evidence type="ECO:0000256" key="8">
    <source>
        <dbReference type="ARBA" id="ARBA00022989"/>
    </source>
</evidence>
<evidence type="ECO:0000256" key="2">
    <source>
        <dbReference type="ARBA" id="ARBA00007246"/>
    </source>
</evidence>
<dbReference type="RefSeq" id="WP_069003113.1">
    <property type="nucleotide sequence ID" value="NZ_LVJX01000004.1"/>
</dbReference>
<organism evidence="11 12">
    <name type="scientific">Candidatus Thiodiazotropha endoloripes</name>
    <dbReference type="NCBI Taxonomy" id="1818881"/>
    <lineage>
        <taxon>Bacteria</taxon>
        <taxon>Pseudomonadati</taxon>
        <taxon>Pseudomonadota</taxon>
        <taxon>Gammaproteobacteria</taxon>
        <taxon>Chromatiales</taxon>
        <taxon>Sedimenticolaceae</taxon>
        <taxon>Candidatus Thiodiazotropha</taxon>
    </lineage>
</organism>
<evidence type="ECO:0000256" key="7">
    <source>
        <dbReference type="ARBA" id="ARBA00022927"/>
    </source>
</evidence>
<keyword evidence="6" id="KW-0812">Transmembrane</keyword>
<comment type="caution">
    <text evidence="11">The sequence shown here is derived from an EMBL/GenBank/DDBJ whole genome shotgun (WGS) entry which is preliminary data.</text>
</comment>
<gene>
    <name evidence="11" type="ORF">A3196_04720</name>
</gene>
<keyword evidence="9" id="KW-0472">Membrane</keyword>
<dbReference type="Gene3D" id="1.10.40.60">
    <property type="entry name" value="EpsJ-like"/>
    <property type="match status" value="1"/>
</dbReference>
<keyword evidence="4" id="KW-1003">Cell membrane</keyword>
<name>A0A1E2UNJ9_9GAMM</name>
<dbReference type="GO" id="GO:0005886">
    <property type="term" value="C:plasma membrane"/>
    <property type="evidence" value="ECO:0007669"/>
    <property type="project" value="UniProtKB-SubCell"/>
</dbReference>
<proteinExistence type="inferred from homology"/>
<dbReference type="PANTHER" id="PTHR38831">
    <property type="entry name" value="TYPE II SECRETION SYSTEM PROTEIN K"/>
    <property type="match status" value="1"/>
</dbReference>
<dbReference type="PANTHER" id="PTHR38831:SF1">
    <property type="entry name" value="TYPE II SECRETION SYSTEM PROTEIN K-RELATED"/>
    <property type="match status" value="1"/>
</dbReference>
<evidence type="ECO:0000256" key="3">
    <source>
        <dbReference type="ARBA" id="ARBA00022448"/>
    </source>
</evidence>
<dbReference type="InterPro" id="IPR005628">
    <property type="entry name" value="GspK"/>
</dbReference>
<feature type="domain" description="T2SS protein K first SAM-like" evidence="10">
    <location>
        <begin position="102"/>
        <end position="189"/>
    </location>
</feature>
<dbReference type="Pfam" id="PF21687">
    <property type="entry name" value="T2SSK_1st"/>
    <property type="match status" value="1"/>
</dbReference>
<keyword evidence="12" id="KW-1185">Reference proteome</keyword>
<comment type="similarity">
    <text evidence="2">Belongs to the GSP K family.</text>
</comment>
<evidence type="ECO:0000256" key="6">
    <source>
        <dbReference type="ARBA" id="ARBA00022692"/>
    </source>
</evidence>
<evidence type="ECO:0000313" key="11">
    <source>
        <dbReference type="EMBL" id="ODB96125.1"/>
    </source>
</evidence>
<reference evidence="11 12" key="1">
    <citation type="submission" date="2016-03" db="EMBL/GenBank/DDBJ databases">
        <title>Chemosynthetic sulphur-oxidizing symbionts of marine invertebrate animals are capable of nitrogen fixation.</title>
        <authorList>
            <person name="Petersen J.M."/>
            <person name="Kemper A."/>
            <person name="Gruber-Vodicka H."/>
            <person name="Cardini U."/>
            <person name="Geest Mvander."/>
            <person name="Kleiner M."/>
            <person name="Bulgheresi S."/>
            <person name="Fussmann M."/>
            <person name="Herbold C."/>
            <person name="Seah B.K.B."/>
            <person name="Antony C.Paul."/>
            <person name="Liu D."/>
            <person name="Belitz A."/>
            <person name="Weber M."/>
        </authorList>
    </citation>
    <scope>NUCLEOTIDE SEQUENCE [LARGE SCALE GENOMIC DNA]</scope>
    <source>
        <strain evidence="11">G_D</strain>
    </source>
</reference>
<dbReference type="GO" id="GO:0009306">
    <property type="term" value="P:protein secretion"/>
    <property type="evidence" value="ECO:0007669"/>
    <property type="project" value="InterPro"/>
</dbReference>
<keyword evidence="8" id="KW-1133">Transmembrane helix</keyword>
<dbReference type="STRING" id="1818881.A3196_04720"/>
<evidence type="ECO:0000256" key="9">
    <source>
        <dbReference type="ARBA" id="ARBA00023136"/>
    </source>
</evidence>
<dbReference type="InterPro" id="IPR049031">
    <property type="entry name" value="T2SSK_SAM-like_1st"/>
</dbReference>